<dbReference type="RefSeq" id="WP_183684574.1">
    <property type="nucleotide sequence ID" value="NZ_JACHHH010000011.1"/>
</dbReference>
<dbReference type="EMBL" id="JACHHH010000011">
    <property type="protein sequence ID" value="MBB6042055.1"/>
    <property type="molecule type" value="Genomic_DNA"/>
</dbReference>
<protein>
    <submittedName>
        <fullName evidence="10">AGZA family xanthine/uracil permease-like MFS transporter</fullName>
    </submittedName>
</protein>
<comment type="subcellular location">
    <subcellularLocation>
        <location evidence="1 8">Cell membrane</location>
        <topology evidence="1 8">Multi-pass membrane protein</topology>
    </subcellularLocation>
</comment>
<evidence type="ECO:0000256" key="5">
    <source>
        <dbReference type="ARBA" id="ARBA00022692"/>
    </source>
</evidence>
<dbReference type="GO" id="GO:0005345">
    <property type="term" value="F:purine nucleobase transmembrane transporter activity"/>
    <property type="evidence" value="ECO:0007669"/>
    <property type="project" value="TreeGrafter"/>
</dbReference>
<feature type="transmembrane region" description="Helical" evidence="9">
    <location>
        <begin position="174"/>
        <end position="196"/>
    </location>
</feature>
<comment type="caution">
    <text evidence="10">The sequence shown here is derived from an EMBL/GenBank/DDBJ whole genome shotgun (WGS) entry which is preliminary data.</text>
</comment>
<organism evidence="10 11">
    <name type="scientific">Oribacterium sinus</name>
    <dbReference type="NCBI Taxonomy" id="237576"/>
    <lineage>
        <taxon>Bacteria</taxon>
        <taxon>Bacillati</taxon>
        <taxon>Bacillota</taxon>
        <taxon>Clostridia</taxon>
        <taxon>Lachnospirales</taxon>
        <taxon>Lachnospiraceae</taxon>
        <taxon>Oribacterium</taxon>
    </lineage>
</organism>
<name>A0A7W9SII4_9FIRM</name>
<gene>
    <name evidence="10" type="ORF">HNQ46_002050</name>
</gene>
<feature type="transmembrane region" description="Helical" evidence="9">
    <location>
        <begin position="395"/>
        <end position="422"/>
    </location>
</feature>
<accession>A0A7W9SII4</accession>
<dbReference type="GeneID" id="85015572"/>
<feature type="transmembrane region" description="Helical" evidence="9">
    <location>
        <begin position="72"/>
        <end position="93"/>
    </location>
</feature>
<evidence type="ECO:0000313" key="10">
    <source>
        <dbReference type="EMBL" id="MBB6042055.1"/>
    </source>
</evidence>
<feature type="transmembrane region" description="Helical" evidence="9">
    <location>
        <begin position="130"/>
        <end position="154"/>
    </location>
</feature>
<evidence type="ECO:0000256" key="4">
    <source>
        <dbReference type="ARBA" id="ARBA00022475"/>
    </source>
</evidence>
<feature type="transmembrane region" description="Helical" evidence="9">
    <location>
        <begin position="99"/>
        <end position="118"/>
    </location>
</feature>
<dbReference type="AlphaFoldDB" id="A0A7W9SII4"/>
<dbReference type="PIRSF" id="PIRSF005353">
    <property type="entry name" value="PbuG"/>
    <property type="match status" value="1"/>
</dbReference>
<dbReference type="PANTHER" id="PTHR43337">
    <property type="entry name" value="XANTHINE/URACIL PERMEASE C887.17-RELATED"/>
    <property type="match status" value="1"/>
</dbReference>
<feature type="transmembrane region" description="Helical" evidence="9">
    <location>
        <begin position="263"/>
        <end position="284"/>
    </location>
</feature>
<reference evidence="10 11" key="1">
    <citation type="submission" date="2020-08" db="EMBL/GenBank/DDBJ databases">
        <title>Genomic Encyclopedia of Type Strains, Phase IV (KMG-IV): sequencing the most valuable type-strain genomes for metagenomic binning, comparative biology and taxonomic classification.</title>
        <authorList>
            <person name="Goeker M."/>
        </authorList>
    </citation>
    <scope>NUCLEOTIDE SEQUENCE [LARGE SCALE GENOMIC DNA]</scope>
    <source>
        <strain evidence="10 11">DSM 17245</strain>
    </source>
</reference>
<keyword evidence="4 8" id="KW-1003">Cell membrane</keyword>
<dbReference type="InterPro" id="IPR026033">
    <property type="entry name" value="Azg-like_bact_archaea"/>
</dbReference>
<dbReference type="GO" id="GO:0005886">
    <property type="term" value="C:plasma membrane"/>
    <property type="evidence" value="ECO:0007669"/>
    <property type="project" value="UniProtKB-SubCell"/>
</dbReference>
<sequence length="452" mass="47968">MEKFFKLKEKNTDVKTEVIAGVTSFMTMAYILAVNPRILGASGMDAGSVFTATALASALASFFMAILANLPFVLSAGMGLNAYFSYTVVLGMGYNWETALAAVFVEGIIFILLSLTNVREAMFNAIPKSLKVAVAVGIGFFITFIGFQNAHIVVDGATLVTLFSFKKSIEAGSFASEGITVVLALIGVLVTSILVVKNIKGHILIGIIVTWVLGIFCQLTGLYVPNPEAGFYSLIPSSLISVPSSIAPTFFKMDLSNVFSLNFLVVVFAFLFVDVFDTLGTLIGCASKANMLDEEGKLPAIKGALLADALGTTAGAVLGTSTITTFAESASGIAEGGRSGLTALVTAGLFLVSLFLSPIFLAIPSFATAPALIVVGFFMMQQVTKIDWDDMVKAIPAFICICAMGFTYSISEGIAFGIISYTVLHLFTGKSKELTPLMYVLSLIFILKYIML</sequence>
<feature type="transmembrane region" description="Helical" evidence="9">
    <location>
        <begin position="203"/>
        <end position="224"/>
    </location>
</feature>
<feature type="transmembrane region" description="Helical" evidence="9">
    <location>
        <begin position="12"/>
        <end position="34"/>
    </location>
</feature>
<dbReference type="Pfam" id="PF00860">
    <property type="entry name" value="Xan_ur_permease"/>
    <property type="match status" value="1"/>
</dbReference>
<evidence type="ECO:0000256" key="7">
    <source>
        <dbReference type="ARBA" id="ARBA00023136"/>
    </source>
</evidence>
<evidence type="ECO:0000313" key="11">
    <source>
        <dbReference type="Proteomes" id="UP000522163"/>
    </source>
</evidence>
<dbReference type="InterPro" id="IPR045018">
    <property type="entry name" value="Azg-like"/>
</dbReference>
<evidence type="ECO:0000256" key="6">
    <source>
        <dbReference type="ARBA" id="ARBA00022989"/>
    </source>
</evidence>
<keyword evidence="7 8" id="KW-0472">Membrane</keyword>
<feature type="transmembrane region" description="Helical" evidence="9">
    <location>
        <begin position="230"/>
        <end position="251"/>
    </location>
</feature>
<evidence type="ECO:0000256" key="3">
    <source>
        <dbReference type="ARBA" id="ARBA00022448"/>
    </source>
</evidence>
<comment type="similarity">
    <text evidence="2 8">Belongs to the nucleobase:cation symporter-2 (NCS2) (TC 2.A.40) family. Azg-like subfamily.</text>
</comment>
<dbReference type="InterPro" id="IPR006043">
    <property type="entry name" value="NCS2"/>
</dbReference>
<evidence type="ECO:0000256" key="8">
    <source>
        <dbReference type="PIRNR" id="PIRNR005353"/>
    </source>
</evidence>
<feature type="transmembrane region" description="Helical" evidence="9">
    <location>
        <begin position="434"/>
        <end position="451"/>
    </location>
</feature>
<proteinExistence type="inferred from homology"/>
<evidence type="ECO:0000256" key="1">
    <source>
        <dbReference type="ARBA" id="ARBA00004651"/>
    </source>
</evidence>
<feature type="transmembrane region" description="Helical" evidence="9">
    <location>
        <begin position="46"/>
        <end position="65"/>
    </location>
</feature>
<keyword evidence="6 8" id="KW-1133">Transmembrane helix</keyword>
<dbReference type="Proteomes" id="UP000522163">
    <property type="component" value="Unassembled WGS sequence"/>
</dbReference>
<keyword evidence="3 8" id="KW-0813">Transport</keyword>
<dbReference type="PANTHER" id="PTHR43337:SF1">
    <property type="entry name" value="XANTHINE_URACIL PERMEASE C887.17-RELATED"/>
    <property type="match status" value="1"/>
</dbReference>
<evidence type="ECO:0000256" key="9">
    <source>
        <dbReference type="SAM" id="Phobius"/>
    </source>
</evidence>
<evidence type="ECO:0000256" key="2">
    <source>
        <dbReference type="ARBA" id="ARBA00005697"/>
    </source>
</evidence>
<keyword evidence="5 8" id="KW-0812">Transmembrane</keyword>